<dbReference type="Gene3D" id="1.10.510.10">
    <property type="entry name" value="Transferase(Phosphotransferase) domain 1"/>
    <property type="match status" value="1"/>
</dbReference>
<evidence type="ECO:0000313" key="2">
    <source>
        <dbReference type="EMBL" id="CAK8686477.1"/>
    </source>
</evidence>
<dbReference type="PANTHER" id="PTHR44167:SF24">
    <property type="entry name" value="SERINE_THREONINE-PROTEIN KINASE CHK2"/>
    <property type="match status" value="1"/>
</dbReference>
<dbReference type="PROSITE" id="PS50011">
    <property type="entry name" value="PROTEIN_KINASE_DOM"/>
    <property type="match status" value="1"/>
</dbReference>
<feature type="domain" description="Protein kinase" evidence="1">
    <location>
        <begin position="1"/>
        <end position="362"/>
    </location>
</feature>
<dbReference type="InterPro" id="IPR000719">
    <property type="entry name" value="Prot_kinase_dom"/>
</dbReference>
<name>A0ABP0G3S5_CLALP</name>
<reference evidence="2 3" key="1">
    <citation type="submission" date="2024-02" db="EMBL/GenBank/DDBJ databases">
        <authorList>
            <person name="Daric V."/>
            <person name="Darras S."/>
        </authorList>
    </citation>
    <scope>NUCLEOTIDE SEQUENCE [LARGE SCALE GENOMIC DNA]</scope>
</reference>
<dbReference type="PANTHER" id="PTHR44167">
    <property type="entry name" value="OVARIAN-SPECIFIC SERINE/THREONINE-PROTEIN KINASE LOK-RELATED"/>
    <property type="match status" value="1"/>
</dbReference>
<proteinExistence type="predicted"/>
<dbReference type="InterPro" id="IPR008266">
    <property type="entry name" value="Tyr_kinase_AS"/>
</dbReference>
<sequence>MSSLRDVSTSSKTDVNCQITSGFPNDTDQLQFLSKLQNLSPMQRPKWIAFDKKRKEKIMLEKVSELDSNYINGNFGFKNKKFPKPKFESILSRDLFREALLHRCARKCPFVLTCWGFVVDSLQNVYILTEHFDGQPLEKRVTYDNARHIAFQILKALEFLHSANIVHNDIRRENVLIRHGGNDANRLCGALQIKLFNFQKARDFGVVVDRKDSYTCQKCHVVTEQSLPSYDMLCFGFLLFEILQGGKPWKTSCSCDKAYMNYCQRFVKLAQKEKISQKFAIEQNVVNKSNEPKSTDDYTLEKFRLSFTHNCRKSRKGIPACQPDKRWRQFSSRFSKCLMFLLSPIPECRPSCFDLLRGQTFSCYLFTNTDKQGTWQRKRFLKNLAVANCSSVQ</sequence>
<dbReference type="Proteomes" id="UP001642483">
    <property type="component" value="Unassembled WGS sequence"/>
</dbReference>
<gene>
    <name evidence="2" type="ORF">CVLEPA_LOCUS18407</name>
</gene>
<dbReference type="Pfam" id="PF00069">
    <property type="entry name" value="Pkinase"/>
    <property type="match status" value="1"/>
</dbReference>
<protein>
    <recommendedName>
        <fullName evidence="1">Protein kinase domain-containing protein</fullName>
    </recommendedName>
</protein>
<dbReference type="EMBL" id="CAWYQH010000102">
    <property type="protein sequence ID" value="CAK8686477.1"/>
    <property type="molecule type" value="Genomic_DNA"/>
</dbReference>
<evidence type="ECO:0000259" key="1">
    <source>
        <dbReference type="PROSITE" id="PS50011"/>
    </source>
</evidence>
<organism evidence="2 3">
    <name type="scientific">Clavelina lepadiformis</name>
    <name type="common">Light-bulb sea squirt</name>
    <name type="synonym">Ascidia lepadiformis</name>
    <dbReference type="NCBI Taxonomy" id="159417"/>
    <lineage>
        <taxon>Eukaryota</taxon>
        <taxon>Metazoa</taxon>
        <taxon>Chordata</taxon>
        <taxon>Tunicata</taxon>
        <taxon>Ascidiacea</taxon>
        <taxon>Aplousobranchia</taxon>
        <taxon>Clavelinidae</taxon>
        <taxon>Clavelina</taxon>
    </lineage>
</organism>
<evidence type="ECO:0000313" key="3">
    <source>
        <dbReference type="Proteomes" id="UP001642483"/>
    </source>
</evidence>
<dbReference type="SMART" id="SM00220">
    <property type="entry name" value="S_TKc"/>
    <property type="match status" value="1"/>
</dbReference>
<dbReference type="SUPFAM" id="SSF56112">
    <property type="entry name" value="Protein kinase-like (PK-like)"/>
    <property type="match status" value="1"/>
</dbReference>
<accession>A0ABP0G3S5</accession>
<dbReference type="InterPro" id="IPR011009">
    <property type="entry name" value="Kinase-like_dom_sf"/>
</dbReference>
<keyword evidence="3" id="KW-1185">Reference proteome</keyword>
<comment type="caution">
    <text evidence="2">The sequence shown here is derived from an EMBL/GenBank/DDBJ whole genome shotgun (WGS) entry which is preliminary data.</text>
</comment>
<dbReference type="PROSITE" id="PS00109">
    <property type="entry name" value="PROTEIN_KINASE_TYR"/>
    <property type="match status" value="1"/>
</dbReference>